<reference evidence="1" key="1">
    <citation type="submission" date="2019-04" db="EMBL/GenBank/DDBJ databases">
        <authorList>
            <person name="Alioto T."/>
            <person name="Alioto T."/>
        </authorList>
    </citation>
    <scope>NUCLEOTIDE SEQUENCE [LARGE SCALE GENOMIC DNA]</scope>
</reference>
<gene>
    <name evidence="1" type="ORF">MONAX_5E020212</name>
</gene>
<evidence type="ECO:0000313" key="1">
    <source>
        <dbReference type="EMBL" id="VTJ59977.1"/>
    </source>
</evidence>
<sequence>MARQKAQRVSVSAVVLPSCPPGLGGFPVSRRCSWGWTAASQLLTGPCVEKVRSLTSTAA</sequence>
<keyword evidence="2" id="KW-1185">Reference proteome</keyword>
<organism evidence="1 2">
    <name type="scientific">Marmota monax</name>
    <name type="common">Woodchuck</name>
    <dbReference type="NCBI Taxonomy" id="9995"/>
    <lineage>
        <taxon>Eukaryota</taxon>
        <taxon>Metazoa</taxon>
        <taxon>Chordata</taxon>
        <taxon>Craniata</taxon>
        <taxon>Vertebrata</taxon>
        <taxon>Euteleostomi</taxon>
        <taxon>Mammalia</taxon>
        <taxon>Eutheria</taxon>
        <taxon>Euarchontoglires</taxon>
        <taxon>Glires</taxon>
        <taxon>Rodentia</taxon>
        <taxon>Sciuromorpha</taxon>
        <taxon>Sciuridae</taxon>
        <taxon>Xerinae</taxon>
        <taxon>Marmotini</taxon>
        <taxon>Marmota</taxon>
    </lineage>
</organism>
<protein>
    <submittedName>
        <fullName evidence="1">Uncharacterized protein</fullName>
    </submittedName>
</protein>
<name>A0A5E4ARE6_MARMO</name>
<dbReference type="Proteomes" id="UP000335636">
    <property type="component" value="Unassembled WGS sequence"/>
</dbReference>
<comment type="caution">
    <text evidence="1">The sequence shown here is derived from an EMBL/GenBank/DDBJ whole genome shotgun (WGS) entry which is preliminary data.</text>
</comment>
<dbReference type="AlphaFoldDB" id="A0A5E4ARE6"/>
<dbReference type="EMBL" id="CABDUW010000134">
    <property type="protein sequence ID" value="VTJ59977.1"/>
    <property type="molecule type" value="Genomic_DNA"/>
</dbReference>
<proteinExistence type="predicted"/>
<feature type="non-terminal residue" evidence="1">
    <location>
        <position position="59"/>
    </location>
</feature>
<evidence type="ECO:0000313" key="2">
    <source>
        <dbReference type="Proteomes" id="UP000335636"/>
    </source>
</evidence>
<accession>A0A5E4ARE6</accession>